<comment type="subcellular location">
    <subcellularLocation>
        <location evidence="1 14">Membrane</location>
        <topology evidence="1 14">Single-pass type I membrane protein</topology>
    </subcellularLocation>
</comment>
<evidence type="ECO:0000256" key="14">
    <source>
        <dbReference type="RuleBase" id="RU003762"/>
    </source>
</evidence>
<dbReference type="FunFam" id="3.40.50.410:FF:000012">
    <property type="entry name" value="Integrin, alpha 10"/>
    <property type="match status" value="1"/>
</dbReference>
<dbReference type="GO" id="GO:0008305">
    <property type="term" value="C:integrin complex"/>
    <property type="evidence" value="ECO:0007669"/>
    <property type="project" value="InterPro"/>
</dbReference>
<dbReference type="GO" id="GO:0005178">
    <property type="term" value="F:integrin binding"/>
    <property type="evidence" value="ECO:0007669"/>
    <property type="project" value="TreeGrafter"/>
</dbReference>
<dbReference type="Pfam" id="PF00092">
    <property type="entry name" value="VWA"/>
    <property type="match status" value="1"/>
</dbReference>
<keyword evidence="4" id="KW-0479">Metal-binding</keyword>
<dbReference type="InterPro" id="IPR002035">
    <property type="entry name" value="VWF_A"/>
</dbReference>
<dbReference type="SMART" id="SM00191">
    <property type="entry name" value="Int_alpha"/>
    <property type="match status" value="2"/>
</dbReference>
<evidence type="ECO:0000256" key="9">
    <source>
        <dbReference type="ARBA" id="ARBA00023037"/>
    </source>
</evidence>
<sequence>PGLCVGFNVDVRDPRLFLGPPEAQFGYKVLQRVDDGEKWLLVAAPWDGDGQGDVYKCRVGPQNATCDKANLEGKLRHGGVRRGRVSGCVSPHVPTCPHVSPCPPGQACAPLWSQTCGTSVFSTGACARLDGELRAVGTMAPTAQRCSTYMDIVIVLDGSNSIYPWVEVQNFLSNVLSRFFIGPGQIQVGVLQYGEHAVHEWALGRYRSAQEVVEAARNISRQEGRETRTAMAVRTACTEAFSPERGGRADATRLMIVVTDGESHDGEELPEALAECDKRNVTRYAIAVSTHSPCVPCLSFPIPPACRASVSPFPLRAVPGINSWNSIWRNNVPSAPSPGTHGYNASSFELEMSQIGFSVHVLEDGLLFGTVGAYDWEGAVLEESGRGRIVPPRSQLRPHFPPQLKNHAAYLGTGVAPGPGGVWGAIGVLGGVQWVSGGGHSRAGGVAVGLKGMQQPWDDTAGPGGDAQPRVPPLSPVPVLEPTAALGVPVSPQRLLSPAGTLRPEPRPQDSRFGFAMAALPDLNHDGLGDAAVGAPLEGGHRGALYIFHGAPGTLLPQYKQ</sequence>
<dbReference type="InterPro" id="IPR000413">
    <property type="entry name" value="Integrin_alpha"/>
</dbReference>
<feature type="repeat" description="FG-GAP" evidence="13">
    <location>
        <begin position="341"/>
        <end position="392"/>
    </location>
</feature>
<keyword evidence="5" id="KW-0732">Signal</keyword>
<dbReference type="PANTHER" id="PTHR23220:SF26">
    <property type="entry name" value="INTEGRIN ALPHA-10"/>
    <property type="match status" value="1"/>
</dbReference>
<keyword evidence="10" id="KW-0472">Membrane</keyword>
<dbReference type="EMBL" id="VZSB01003660">
    <property type="protein sequence ID" value="NWX11048.1"/>
    <property type="molecule type" value="Genomic_DNA"/>
</dbReference>
<evidence type="ECO:0000313" key="16">
    <source>
        <dbReference type="EMBL" id="NWX11048.1"/>
    </source>
</evidence>
<feature type="repeat" description="FG-GAP" evidence="13">
    <location>
        <begin position="11"/>
        <end position="66"/>
    </location>
</feature>
<keyword evidence="6" id="KW-0677">Repeat</keyword>
<gene>
    <name evidence="16" type="primary">Itga10_0</name>
    <name evidence="16" type="ORF">CALNIC_R13278</name>
</gene>
<evidence type="ECO:0000256" key="5">
    <source>
        <dbReference type="ARBA" id="ARBA00022729"/>
    </source>
</evidence>
<feature type="non-terminal residue" evidence="16">
    <location>
        <position position="1"/>
    </location>
</feature>
<dbReference type="Proteomes" id="UP000546235">
    <property type="component" value="Unassembled WGS sequence"/>
</dbReference>
<evidence type="ECO:0000256" key="6">
    <source>
        <dbReference type="ARBA" id="ARBA00022737"/>
    </source>
</evidence>
<evidence type="ECO:0000259" key="15">
    <source>
        <dbReference type="PROSITE" id="PS50234"/>
    </source>
</evidence>
<feature type="non-terminal residue" evidence="16">
    <location>
        <position position="561"/>
    </location>
</feature>
<reference evidence="16 17" key="1">
    <citation type="submission" date="2019-09" db="EMBL/GenBank/DDBJ databases">
        <title>Bird 10,000 Genomes (B10K) Project - Family phase.</title>
        <authorList>
            <person name="Zhang G."/>
        </authorList>
    </citation>
    <scope>NUCLEOTIDE SEQUENCE [LARGE SCALE GENOMIC DNA]</scope>
    <source>
        <strain evidence="16">OUT-0007</strain>
        <tissue evidence="16">Blood</tissue>
    </source>
</reference>
<dbReference type="GO" id="GO:0007229">
    <property type="term" value="P:integrin-mediated signaling pathway"/>
    <property type="evidence" value="ECO:0007669"/>
    <property type="project" value="UniProtKB-KW"/>
</dbReference>
<comment type="caution">
    <text evidence="16">The sequence shown here is derived from an EMBL/GenBank/DDBJ whole genome shotgun (WGS) entry which is preliminary data.</text>
</comment>
<feature type="repeat" description="FG-GAP" evidence="13">
    <location>
        <begin position="499"/>
        <end position="557"/>
    </location>
</feature>
<evidence type="ECO:0000256" key="4">
    <source>
        <dbReference type="ARBA" id="ARBA00022723"/>
    </source>
</evidence>
<evidence type="ECO:0000256" key="7">
    <source>
        <dbReference type="ARBA" id="ARBA00022837"/>
    </source>
</evidence>
<dbReference type="Gene3D" id="3.40.50.410">
    <property type="entry name" value="von Willebrand factor, type A domain"/>
    <property type="match status" value="1"/>
</dbReference>
<name>A0A7K6TLG6_CALNI</name>
<keyword evidence="7" id="KW-0106">Calcium</keyword>
<evidence type="ECO:0000256" key="2">
    <source>
        <dbReference type="ARBA" id="ARBA00008054"/>
    </source>
</evidence>
<dbReference type="InterPro" id="IPR013517">
    <property type="entry name" value="FG-GAP"/>
</dbReference>
<dbReference type="PANTHER" id="PTHR23220">
    <property type="entry name" value="INTEGRIN ALPHA"/>
    <property type="match status" value="1"/>
</dbReference>
<dbReference type="PROSITE" id="PS50234">
    <property type="entry name" value="VWFA"/>
    <property type="match status" value="1"/>
</dbReference>
<accession>A0A7K6TLG6</accession>
<keyword evidence="12" id="KW-0325">Glycoprotein</keyword>
<proteinExistence type="inferred from homology"/>
<keyword evidence="3" id="KW-0812">Transmembrane</keyword>
<keyword evidence="17" id="KW-1185">Reference proteome</keyword>
<dbReference type="GO" id="GO:0007160">
    <property type="term" value="P:cell-matrix adhesion"/>
    <property type="evidence" value="ECO:0007669"/>
    <property type="project" value="TreeGrafter"/>
</dbReference>
<dbReference type="InterPro" id="IPR013519">
    <property type="entry name" value="Int_alpha_beta-p"/>
</dbReference>
<dbReference type="PRINTS" id="PR00453">
    <property type="entry name" value="VWFADOMAIN"/>
</dbReference>
<dbReference type="InterPro" id="IPR028994">
    <property type="entry name" value="Integrin_alpha_N"/>
</dbReference>
<dbReference type="GO" id="GO:0009897">
    <property type="term" value="C:external side of plasma membrane"/>
    <property type="evidence" value="ECO:0007669"/>
    <property type="project" value="TreeGrafter"/>
</dbReference>
<dbReference type="GO" id="GO:0033627">
    <property type="term" value="P:cell adhesion mediated by integrin"/>
    <property type="evidence" value="ECO:0007669"/>
    <property type="project" value="TreeGrafter"/>
</dbReference>
<evidence type="ECO:0000313" key="17">
    <source>
        <dbReference type="Proteomes" id="UP000546235"/>
    </source>
</evidence>
<dbReference type="PROSITE" id="PS51470">
    <property type="entry name" value="FG_GAP"/>
    <property type="match status" value="3"/>
</dbReference>
<dbReference type="SUPFAM" id="SSF69318">
    <property type="entry name" value="Integrin alpha N-terminal domain"/>
    <property type="match status" value="1"/>
</dbReference>
<evidence type="ECO:0000256" key="13">
    <source>
        <dbReference type="PROSITE-ProRule" id="PRU00803"/>
    </source>
</evidence>
<comment type="similarity">
    <text evidence="2 14">Belongs to the integrin alpha chain family.</text>
</comment>
<dbReference type="PRINTS" id="PR01185">
    <property type="entry name" value="INTEGRINA"/>
</dbReference>
<dbReference type="GO" id="GO:0046872">
    <property type="term" value="F:metal ion binding"/>
    <property type="evidence" value="ECO:0007669"/>
    <property type="project" value="UniProtKB-KW"/>
</dbReference>
<evidence type="ECO:0000256" key="1">
    <source>
        <dbReference type="ARBA" id="ARBA00004479"/>
    </source>
</evidence>
<dbReference type="SMART" id="SM00327">
    <property type="entry name" value="VWA"/>
    <property type="match status" value="1"/>
</dbReference>
<dbReference type="Gene3D" id="2.130.10.130">
    <property type="entry name" value="Integrin alpha, N-terminal"/>
    <property type="match status" value="3"/>
</dbReference>
<keyword evidence="8 14" id="KW-0130">Cell adhesion</keyword>
<evidence type="ECO:0000256" key="11">
    <source>
        <dbReference type="ARBA" id="ARBA00023170"/>
    </source>
</evidence>
<evidence type="ECO:0000256" key="12">
    <source>
        <dbReference type="ARBA" id="ARBA00023180"/>
    </source>
</evidence>
<dbReference type="AlphaFoldDB" id="A0A7K6TLG6"/>
<keyword evidence="9 14" id="KW-0401">Integrin</keyword>
<dbReference type="InterPro" id="IPR036465">
    <property type="entry name" value="vWFA_dom_sf"/>
</dbReference>
<dbReference type="Pfam" id="PF01839">
    <property type="entry name" value="FG-GAP"/>
    <property type="match status" value="1"/>
</dbReference>
<evidence type="ECO:0000256" key="8">
    <source>
        <dbReference type="ARBA" id="ARBA00022889"/>
    </source>
</evidence>
<evidence type="ECO:0000256" key="10">
    <source>
        <dbReference type="ARBA" id="ARBA00023136"/>
    </source>
</evidence>
<keyword evidence="11 14" id="KW-0675">Receptor</keyword>
<evidence type="ECO:0000256" key="3">
    <source>
        <dbReference type="ARBA" id="ARBA00022692"/>
    </source>
</evidence>
<feature type="domain" description="VWFA" evidence="15">
    <location>
        <begin position="151"/>
        <end position="289"/>
    </location>
</feature>
<protein>
    <submittedName>
        <fullName evidence="16">ITA10 protein</fullName>
    </submittedName>
</protein>
<dbReference type="GO" id="GO:0098609">
    <property type="term" value="P:cell-cell adhesion"/>
    <property type="evidence" value="ECO:0007669"/>
    <property type="project" value="TreeGrafter"/>
</dbReference>
<dbReference type="SUPFAM" id="SSF53300">
    <property type="entry name" value="vWA-like"/>
    <property type="match status" value="1"/>
</dbReference>
<organism evidence="16 17">
    <name type="scientific">Caloenas nicobarica</name>
    <name type="common">Nicobar pigeon</name>
    <dbReference type="NCBI Taxonomy" id="187106"/>
    <lineage>
        <taxon>Eukaryota</taxon>
        <taxon>Metazoa</taxon>
        <taxon>Chordata</taxon>
        <taxon>Craniata</taxon>
        <taxon>Vertebrata</taxon>
        <taxon>Euteleostomi</taxon>
        <taxon>Archelosauria</taxon>
        <taxon>Archosauria</taxon>
        <taxon>Dinosauria</taxon>
        <taxon>Saurischia</taxon>
        <taxon>Theropoda</taxon>
        <taxon>Coelurosauria</taxon>
        <taxon>Aves</taxon>
        <taxon>Neognathae</taxon>
        <taxon>Neoaves</taxon>
        <taxon>Columbimorphae</taxon>
        <taxon>Columbiformes</taxon>
        <taxon>Columbidae</taxon>
        <taxon>Caloenas</taxon>
    </lineage>
</organism>